<comment type="caution">
    <text evidence="2">The sequence shown here is derived from an EMBL/GenBank/DDBJ whole genome shotgun (WGS) entry which is preliminary data.</text>
</comment>
<keyword evidence="1" id="KW-0472">Membrane</keyword>
<sequence>MKRKNKPTIILLFLSIVYMIFCCLIFFSLAMIIIQLLIDHKLSIDQSDIEHVLAASIIAGTAAALRAWIFAKIDEKKARKSPPSDPQ</sequence>
<name>A0ABW7CQX7_9GAMM</name>
<gene>
    <name evidence="2" type="ORF">AB3U87_19200</name>
</gene>
<evidence type="ECO:0000313" key="3">
    <source>
        <dbReference type="Proteomes" id="UP001605250"/>
    </source>
</evidence>
<protein>
    <submittedName>
        <fullName evidence="2">Uncharacterized protein</fullName>
    </submittedName>
</protein>
<dbReference type="RefSeq" id="WP_394150126.1">
    <property type="nucleotide sequence ID" value="NZ_JBGCUC010000021.1"/>
</dbReference>
<feature type="transmembrane region" description="Helical" evidence="1">
    <location>
        <begin position="12"/>
        <end position="37"/>
    </location>
</feature>
<dbReference type="EMBL" id="JBGCUC010000021">
    <property type="protein sequence ID" value="MFG6078482.1"/>
    <property type="molecule type" value="Genomic_DNA"/>
</dbReference>
<dbReference type="Proteomes" id="UP001605250">
    <property type="component" value="Unassembled WGS sequence"/>
</dbReference>
<reference evidence="2 3" key="1">
    <citation type="submission" date="2024-07" db="EMBL/GenBank/DDBJ databases">
        <title>Novel bacterial strain Erwinia sp. OPT-41 promoting growth of various crops.</title>
        <authorList>
            <person name="Egorshina A."/>
            <person name="Lukyantsev M.A."/>
            <person name="Golubev S.N."/>
            <person name="Muratova A.Y."/>
            <person name="Bulygina E.A."/>
        </authorList>
    </citation>
    <scope>NUCLEOTIDE SEQUENCE [LARGE SCALE GENOMIC DNA]</scope>
    <source>
        <strain evidence="2 3">OPT-41</strain>
    </source>
</reference>
<accession>A0ABW7CQX7</accession>
<evidence type="ECO:0000256" key="1">
    <source>
        <dbReference type="SAM" id="Phobius"/>
    </source>
</evidence>
<proteinExistence type="predicted"/>
<keyword evidence="1" id="KW-0812">Transmembrane</keyword>
<keyword evidence="3" id="KW-1185">Reference proteome</keyword>
<keyword evidence="1" id="KW-1133">Transmembrane helix</keyword>
<feature type="transmembrane region" description="Helical" evidence="1">
    <location>
        <begin position="49"/>
        <end position="71"/>
    </location>
</feature>
<evidence type="ECO:0000313" key="2">
    <source>
        <dbReference type="EMBL" id="MFG6078482.1"/>
    </source>
</evidence>
<organism evidence="2 3">
    <name type="scientific">Erwinia plantamica</name>
    <dbReference type="NCBI Taxonomy" id="3237104"/>
    <lineage>
        <taxon>Bacteria</taxon>
        <taxon>Pseudomonadati</taxon>
        <taxon>Pseudomonadota</taxon>
        <taxon>Gammaproteobacteria</taxon>
        <taxon>Enterobacterales</taxon>
        <taxon>Erwiniaceae</taxon>
        <taxon>Erwinia</taxon>
    </lineage>
</organism>